<dbReference type="STRING" id="1095629.A0A0C9XWN5"/>
<dbReference type="GO" id="GO:0008270">
    <property type="term" value="F:zinc ion binding"/>
    <property type="evidence" value="ECO:0007669"/>
    <property type="project" value="InterPro"/>
</dbReference>
<name>A0A0C9XWN5_9AGAR</name>
<organism evidence="3 4">
    <name type="scientific">Laccaria amethystina LaAM-08-1</name>
    <dbReference type="NCBI Taxonomy" id="1095629"/>
    <lineage>
        <taxon>Eukaryota</taxon>
        <taxon>Fungi</taxon>
        <taxon>Dikarya</taxon>
        <taxon>Basidiomycota</taxon>
        <taxon>Agaricomycotina</taxon>
        <taxon>Agaricomycetes</taxon>
        <taxon>Agaricomycetidae</taxon>
        <taxon>Agaricales</taxon>
        <taxon>Agaricineae</taxon>
        <taxon>Hydnangiaceae</taxon>
        <taxon>Laccaria</taxon>
    </lineage>
</organism>
<dbReference type="EMBL" id="KN838599">
    <property type="protein sequence ID" value="KIK01997.1"/>
    <property type="molecule type" value="Genomic_DNA"/>
</dbReference>
<proteinExistence type="predicted"/>
<feature type="compositionally biased region" description="Basic residues" evidence="1">
    <location>
        <begin position="271"/>
        <end position="281"/>
    </location>
</feature>
<evidence type="ECO:0000313" key="4">
    <source>
        <dbReference type="Proteomes" id="UP000054477"/>
    </source>
</evidence>
<evidence type="ECO:0000256" key="1">
    <source>
        <dbReference type="SAM" id="MobiDB-lite"/>
    </source>
</evidence>
<feature type="compositionally biased region" description="Basic and acidic residues" evidence="1">
    <location>
        <begin position="282"/>
        <end position="298"/>
    </location>
</feature>
<protein>
    <recommendedName>
        <fullName evidence="2">TRIP4/RQT4 C2HC5-type zinc finger domain-containing protein</fullName>
    </recommendedName>
</protein>
<evidence type="ECO:0000259" key="2">
    <source>
        <dbReference type="Pfam" id="PF06221"/>
    </source>
</evidence>
<dbReference type="OrthoDB" id="338816at2759"/>
<dbReference type="Pfam" id="PF06221">
    <property type="entry name" value="zf-C2HC5"/>
    <property type="match status" value="1"/>
</dbReference>
<gene>
    <name evidence="3" type="ORF">K443DRAFT_97755</name>
</gene>
<dbReference type="Proteomes" id="UP000054477">
    <property type="component" value="Unassembled WGS sequence"/>
</dbReference>
<feature type="region of interest" description="Disordered" evidence="1">
    <location>
        <begin position="194"/>
        <end position="304"/>
    </location>
</feature>
<feature type="region of interest" description="Disordered" evidence="1">
    <location>
        <begin position="1"/>
        <end position="48"/>
    </location>
</feature>
<dbReference type="GO" id="GO:0005634">
    <property type="term" value="C:nucleus"/>
    <property type="evidence" value="ECO:0007669"/>
    <property type="project" value="InterPro"/>
</dbReference>
<dbReference type="HOGENOM" id="CLU_059976_0_0_1"/>
<keyword evidence="4" id="KW-1185">Reference proteome</keyword>
<feature type="compositionally biased region" description="Polar residues" evidence="1">
    <location>
        <begin position="19"/>
        <end position="29"/>
    </location>
</feature>
<dbReference type="GO" id="GO:0072344">
    <property type="term" value="P:rescue of stalled ribosome"/>
    <property type="evidence" value="ECO:0007669"/>
    <property type="project" value="InterPro"/>
</dbReference>
<evidence type="ECO:0000313" key="3">
    <source>
        <dbReference type="EMBL" id="KIK01997.1"/>
    </source>
</evidence>
<dbReference type="AlphaFoldDB" id="A0A0C9XWN5"/>
<reference evidence="4" key="2">
    <citation type="submission" date="2015-01" db="EMBL/GenBank/DDBJ databases">
        <title>Evolutionary Origins and Diversification of the Mycorrhizal Mutualists.</title>
        <authorList>
            <consortium name="DOE Joint Genome Institute"/>
            <consortium name="Mycorrhizal Genomics Consortium"/>
            <person name="Kohler A."/>
            <person name="Kuo A."/>
            <person name="Nagy L.G."/>
            <person name="Floudas D."/>
            <person name="Copeland A."/>
            <person name="Barry K.W."/>
            <person name="Cichocki N."/>
            <person name="Veneault-Fourrey C."/>
            <person name="LaButti K."/>
            <person name="Lindquist E.A."/>
            <person name="Lipzen A."/>
            <person name="Lundell T."/>
            <person name="Morin E."/>
            <person name="Murat C."/>
            <person name="Riley R."/>
            <person name="Ohm R."/>
            <person name="Sun H."/>
            <person name="Tunlid A."/>
            <person name="Henrissat B."/>
            <person name="Grigoriev I.V."/>
            <person name="Hibbett D.S."/>
            <person name="Martin F."/>
        </authorList>
    </citation>
    <scope>NUCLEOTIDE SEQUENCE [LARGE SCALE GENOMIC DNA]</scope>
    <source>
        <strain evidence="4">LaAM-08-1</strain>
    </source>
</reference>
<sequence length="304" mass="32839">MHSSWAKKASSLPSDRIKPSNSKSQQISSKVKGKQPVPEPPKSKEIRRLESLLSSVQNSVGSEKDPKRGCFCLAREHPLSTYTPICFSCGLILCSINLPQYSCPSCFKPLWSDAQRSGIISQIDGELAARIAKEIADTERAAEEARKAAGAFPTLSGTIAPLPSPAPVPPNNKPSSYKVMSLTQKKKNKVVISSYTSAPQPPSRAQSPAEAEPVRVPEPPNEVRYAKTRPDPARPWQNLTGGGATYVPLARLDGDVSQLDGRDDEEGGSKTRSRRRRMNKGKARDDGADGRTQDRGEAHGSGNA</sequence>
<dbReference type="InterPro" id="IPR009349">
    <property type="entry name" value="TRIP4/RQT4_C2HC5_Znf"/>
</dbReference>
<reference evidence="3 4" key="1">
    <citation type="submission" date="2014-04" db="EMBL/GenBank/DDBJ databases">
        <authorList>
            <consortium name="DOE Joint Genome Institute"/>
            <person name="Kuo A."/>
            <person name="Kohler A."/>
            <person name="Nagy L.G."/>
            <person name="Floudas D."/>
            <person name="Copeland A."/>
            <person name="Barry K.W."/>
            <person name="Cichocki N."/>
            <person name="Veneault-Fourrey C."/>
            <person name="LaButti K."/>
            <person name="Lindquist E.A."/>
            <person name="Lipzen A."/>
            <person name="Lundell T."/>
            <person name="Morin E."/>
            <person name="Murat C."/>
            <person name="Sun H."/>
            <person name="Tunlid A."/>
            <person name="Henrissat B."/>
            <person name="Grigoriev I.V."/>
            <person name="Hibbett D.S."/>
            <person name="Martin F."/>
            <person name="Nordberg H.P."/>
            <person name="Cantor M.N."/>
            <person name="Hua S.X."/>
        </authorList>
    </citation>
    <scope>NUCLEOTIDE SEQUENCE [LARGE SCALE GENOMIC DNA]</scope>
    <source>
        <strain evidence="3 4">LaAM-08-1</strain>
    </source>
</reference>
<dbReference type="GO" id="GO:0180022">
    <property type="term" value="C:RQC-trigger complex"/>
    <property type="evidence" value="ECO:0007669"/>
    <property type="project" value="InterPro"/>
</dbReference>
<feature type="domain" description="TRIP4/RQT4 C2HC5-type zinc finger" evidence="2">
    <location>
        <begin position="67"/>
        <end position="120"/>
    </location>
</feature>
<accession>A0A0C9XWN5</accession>